<dbReference type="AlphaFoldDB" id="A0AAW0VRM4"/>
<feature type="compositionally biased region" description="Polar residues" evidence="1">
    <location>
        <begin position="169"/>
        <end position="179"/>
    </location>
</feature>
<organism evidence="2 3">
    <name type="scientific">Cherax quadricarinatus</name>
    <name type="common">Australian red claw crayfish</name>
    <dbReference type="NCBI Taxonomy" id="27406"/>
    <lineage>
        <taxon>Eukaryota</taxon>
        <taxon>Metazoa</taxon>
        <taxon>Ecdysozoa</taxon>
        <taxon>Arthropoda</taxon>
        <taxon>Crustacea</taxon>
        <taxon>Multicrustacea</taxon>
        <taxon>Malacostraca</taxon>
        <taxon>Eumalacostraca</taxon>
        <taxon>Eucarida</taxon>
        <taxon>Decapoda</taxon>
        <taxon>Pleocyemata</taxon>
        <taxon>Astacidea</taxon>
        <taxon>Parastacoidea</taxon>
        <taxon>Parastacidae</taxon>
        <taxon>Cherax</taxon>
    </lineage>
</organism>
<proteinExistence type="predicted"/>
<dbReference type="EMBL" id="JARKIK010002054">
    <property type="protein sequence ID" value="KAK8719470.1"/>
    <property type="molecule type" value="Genomic_DNA"/>
</dbReference>
<feature type="compositionally biased region" description="Low complexity" evidence="1">
    <location>
        <begin position="215"/>
        <end position="224"/>
    </location>
</feature>
<evidence type="ECO:0000256" key="1">
    <source>
        <dbReference type="SAM" id="MobiDB-lite"/>
    </source>
</evidence>
<evidence type="ECO:0000313" key="2">
    <source>
        <dbReference type="EMBL" id="KAK8719470.1"/>
    </source>
</evidence>
<dbReference type="Proteomes" id="UP001445076">
    <property type="component" value="Unassembled WGS sequence"/>
</dbReference>
<evidence type="ECO:0000313" key="3">
    <source>
        <dbReference type="Proteomes" id="UP001445076"/>
    </source>
</evidence>
<accession>A0AAW0VRM4</accession>
<protein>
    <submittedName>
        <fullName evidence="2">Uncharacterized protein</fullName>
    </submittedName>
</protein>
<gene>
    <name evidence="2" type="ORF">OTU49_014018</name>
</gene>
<feature type="region of interest" description="Disordered" evidence="1">
    <location>
        <begin position="169"/>
        <end position="262"/>
    </location>
</feature>
<feature type="region of interest" description="Disordered" evidence="1">
    <location>
        <begin position="38"/>
        <end position="66"/>
    </location>
</feature>
<name>A0AAW0VRM4_CHEQU</name>
<reference evidence="2 3" key="1">
    <citation type="journal article" date="2024" name="BMC Genomics">
        <title>Genome assembly of redclaw crayfish (Cherax quadricarinatus) provides insights into its immune adaptation and hypoxia tolerance.</title>
        <authorList>
            <person name="Liu Z."/>
            <person name="Zheng J."/>
            <person name="Li H."/>
            <person name="Fang K."/>
            <person name="Wang S."/>
            <person name="He J."/>
            <person name="Zhou D."/>
            <person name="Weng S."/>
            <person name="Chi M."/>
            <person name="Gu Z."/>
            <person name="He J."/>
            <person name="Li F."/>
            <person name="Wang M."/>
        </authorList>
    </citation>
    <scope>NUCLEOTIDE SEQUENCE [LARGE SCALE GENOMIC DNA]</scope>
    <source>
        <strain evidence="2">ZL_2023a</strain>
    </source>
</reference>
<sequence length="262" mass="28807">MSSMNSVGSMSNININSLTGLGKRTNYQHHSKFGRSVESVSTYSEGDSHGEGLDSDASIRTPEEVPALPSVRKLASKFDLASQERVNDLDKHGKANSLSFYGKKNIFMIEKSAPSDQPYSRSFINNLNKRTEKPYVVKEVHSLTARSVPRQFREGLRNSHTTTTTILGFTSKVPSCHNSHSPRRDAPSPEHLGIPWGPAAIPLRPAQVHGDTSDDSSAPSGSPRRAPRRRSGGRRDHPGWYTRPECGSLTDPAIHQTNDSFC</sequence>
<keyword evidence="3" id="KW-1185">Reference proteome</keyword>
<comment type="caution">
    <text evidence="2">The sequence shown here is derived from an EMBL/GenBank/DDBJ whole genome shotgun (WGS) entry which is preliminary data.</text>
</comment>